<dbReference type="InterPro" id="IPR052916">
    <property type="entry name" value="Type-I_RE_MTase_Subunit"/>
</dbReference>
<reference evidence="10 11" key="1">
    <citation type="submission" date="2019-10" db="EMBL/GenBank/DDBJ databases">
        <title>Streptococcus mitis of the oral and urogenital tracts.</title>
        <authorList>
            <person name="Price T."/>
            <person name="Mores C.R."/>
            <person name="Putonti C."/>
            <person name="Wolfe A.J."/>
        </authorList>
    </citation>
    <scope>NUCLEOTIDE SEQUENCE [LARGE SCALE GENOMIC DNA]</scope>
    <source>
        <strain evidence="10 11">SM16</strain>
    </source>
</reference>
<evidence type="ECO:0000256" key="2">
    <source>
        <dbReference type="ARBA" id="ARBA00011900"/>
    </source>
</evidence>
<dbReference type="PANTHER" id="PTHR42998:SF1">
    <property type="entry name" value="TYPE I RESTRICTION ENZYME HINDI METHYLASE SUBUNIT"/>
    <property type="match status" value="1"/>
</dbReference>
<accession>A0A7X1RNI1</accession>
<dbReference type="PRINTS" id="PR00507">
    <property type="entry name" value="N12N6MTFRASE"/>
</dbReference>
<dbReference type="GO" id="GO:0009307">
    <property type="term" value="P:DNA restriction-modification system"/>
    <property type="evidence" value="ECO:0007669"/>
    <property type="project" value="UniProtKB-KW"/>
</dbReference>
<feature type="domain" description="DNA methylase adenine-specific" evidence="8">
    <location>
        <begin position="153"/>
        <end position="484"/>
    </location>
</feature>
<evidence type="ECO:0000259" key="9">
    <source>
        <dbReference type="Pfam" id="PF12161"/>
    </source>
</evidence>
<dbReference type="PANTHER" id="PTHR42998">
    <property type="entry name" value="TYPE I RESTRICTION ENZYME HINDVIIP M PROTEIN-RELATED"/>
    <property type="match status" value="1"/>
</dbReference>
<dbReference type="InterPro" id="IPR022749">
    <property type="entry name" value="D12N6_MeTrfase_N"/>
</dbReference>
<evidence type="ECO:0000256" key="1">
    <source>
        <dbReference type="ARBA" id="ARBA00006594"/>
    </source>
</evidence>
<dbReference type="GO" id="GO:0003677">
    <property type="term" value="F:DNA binding"/>
    <property type="evidence" value="ECO:0007669"/>
    <property type="project" value="InterPro"/>
</dbReference>
<dbReference type="GO" id="GO:0009007">
    <property type="term" value="F:site-specific DNA-methyltransferase (adenine-specific) activity"/>
    <property type="evidence" value="ECO:0007669"/>
    <property type="project" value="UniProtKB-EC"/>
</dbReference>
<keyword evidence="3 10" id="KW-0489">Methyltransferase</keyword>
<protein>
    <recommendedName>
        <fullName evidence="2">site-specific DNA-methyltransferase (adenine-specific)</fullName>
        <ecNumber evidence="2">2.1.1.72</ecNumber>
    </recommendedName>
</protein>
<evidence type="ECO:0000256" key="4">
    <source>
        <dbReference type="ARBA" id="ARBA00022679"/>
    </source>
</evidence>
<evidence type="ECO:0000256" key="7">
    <source>
        <dbReference type="ARBA" id="ARBA00047942"/>
    </source>
</evidence>
<dbReference type="Proteomes" id="UP000467560">
    <property type="component" value="Unassembled WGS sequence"/>
</dbReference>
<dbReference type="EMBL" id="WIJK01000010">
    <property type="protein sequence ID" value="MQQ52291.1"/>
    <property type="molecule type" value="Genomic_DNA"/>
</dbReference>
<evidence type="ECO:0000256" key="5">
    <source>
        <dbReference type="ARBA" id="ARBA00022691"/>
    </source>
</evidence>
<dbReference type="Gene3D" id="1.20.1260.30">
    <property type="match status" value="1"/>
</dbReference>
<evidence type="ECO:0000259" key="8">
    <source>
        <dbReference type="Pfam" id="PF02384"/>
    </source>
</evidence>
<dbReference type="AlphaFoldDB" id="A0A7X1RNI1"/>
<organism evidence="10 11">
    <name type="scientific">Streptococcus mitis</name>
    <dbReference type="NCBI Taxonomy" id="28037"/>
    <lineage>
        <taxon>Bacteria</taxon>
        <taxon>Bacillati</taxon>
        <taxon>Bacillota</taxon>
        <taxon>Bacilli</taxon>
        <taxon>Lactobacillales</taxon>
        <taxon>Streptococcaceae</taxon>
        <taxon>Streptococcus</taxon>
        <taxon>Streptococcus mitis group</taxon>
    </lineage>
</organism>
<proteinExistence type="inferred from homology"/>
<dbReference type="SUPFAM" id="SSF53335">
    <property type="entry name" value="S-adenosyl-L-methionine-dependent methyltransferases"/>
    <property type="match status" value="1"/>
</dbReference>
<keyword evidence="6" id="KW-0680">Restriction system</keyword>
<keyword evidence="5" id="KW-0949">S-adenosyl-L-methionine</keyword>
<comment type="caution">
    <text evidence="10">The sequence shown here is derived from an EMBL/GenBank/DDBJ whole genome shotgun (WGS) entry which is preliminary data.</text>
</comment>
<comment type="similarity">
    <text evidence="1">Belongs to the N(4)/N(6)-methyltransferase family.</text>
</comment>
<dbReference type="GO" id="GO:0008170">
    <property type="term" value="F:N-methyltransferase activity"/>
    <property type="evidence" value="ECO:0007669"/>
    <property type="project" value="InterPro"/>
</dbReference>
<evidence type="ECO:0000313" key="10">
    <source>
        <dbReference type="EMBL" id="MQQ52291.1"/>
    </source>
</evidence>
<evidence type="ECO:0000313" key="11">
    <source>
        <dbReference type="Proteomes" id="UP000467560"/>
    </source>
</evidence>
<name>A0A7X1RNI1_STRMT</name>
<evidence type="ECO:0000256" key="6">
    <source>
        <dbReference type="ARBA" id="ARBA00022747"/>
    </source>
</evidence>
<keyword evidence="4" id="KW-0808">Transferase</keyword>
<dbReference type="EC" id="2.1.1.72" evidence="2"/>
<dbReference type="InterPro" id="IPR038333">
    <property type="entry name" value="T1MK-like_N_sf"/>
</dbReference>
<sequence>MAKKATQKEVTLETILFNCRNALRGAGGTEKNRDAVIGLVFIKFASDKFEKRRQEIKDKHGDIPVFLENKSFYTAENVFYLEPECRWSYLVKEASSNDIAVKIDTAMATIEKDNPSLEGALLSNFYSGLGAEIRTLKNLIDEINKIDPEKFHEDDLIGRVYEYFMQSYAVSSTKEEGEFYTPPSVVKLIAELIEPYSGRVYDPACGSGGMFVQSMKFIEQHHGNKKNISIIGQEKNPDTRRLAKMNLAIRGISYNLGSKPYGESSSFTDDQHKDMKVDYIMANPPFNLKDWRGENELLDDPRWDGYAVPPASNANYAWILHMLSKLDVTDGIAGFLLANGALNADGTEYEIRKQLIENDKIEAIIVLPRDMFYTTDISVTLWILNNNKKGGLKNGHQYRNREHEILFCDLRRWDDHIEQYVVEKGKKKKKTVLTDKQIADVKAIYHSWQTGEGYEDVAELCKSASLEEIRKANYSLAPSKYVEFIDHDLEIDYEKEMARIQAEMKEVLTLEKASQVSLEEAFKGIGYDID</sequence>
<dbReference type="RefSeq" id="WP_153225145.1">
    <property type="nucleotide sequence ID" value="NZ_WIJK01000010.1"/>
</dbReference>
<dbReference type="Pfam" id="PF02384">
    <property type="entry name" value="N6_Mtase"/>
    <property type="match status" value="1"/>
</dbReference>
<dbReference type="InterPro" id="IPR003356">
    <property type="entry name" value="DNA_methylase_A-5"/>
</dbReference>
<dbReference type="Gene3D" id="3.40.50.150">
    <property type="entry name" value="Vaccinia Virus protein VP39"/>
    <property type="match status" value="1"/>
</dbReference>
<evidence type="ECO:0000256" key="3">
    <source>
        <dbReference type="ARBA" id="ARBA00022603"/>
    </source>
</evidence>
<gene>
    <name evidence="10" type="ORF">GEZ89_04820</name>
</gene>
<feature type="domain" description="N6 adenine-specific DNA methyltransferase N-terminal" evidence="9">
    <location>
        <begin position="13"/>
        <end position="142"/>
    </location>
</feature>
<dbReference type="GO" id="GO:0032259">
    <property type="term" value="P:methylation"/>
    <property type="evidence" value="ECO:0007669"/>
    <property type="project" value="UniProtKB-KW"/>
</dbReference>
<comment type="catalytic activity">
    <reaction evidence="7">
        <text>a 2'-deoxyadenosine in DNA + S-adenosyl-L-methionine = an N(6)-methyl-2'-deoxyadenosine in DNA + S-adenosyl-L-homocysteine + H(+)</text>
        <dbReference type="Rhea" id="RHEA:15197"/>
        <dbReference type="Rhea" id="RHEA-COMP:12418"/>
        <dbReference type="Rhea" id="RHEA-COMP:12419"/>
        <dbReference type="ChEBI" id="CHEBI:15378"/>
        <dbReference type="ChEBI" id="CHEBI:57856"/>
        <dbReference type="ChEBI" id="CHEBI:59789"/>
        <dbReference type="ChEBI" id="CHEBI:90615"/>
        <dbReference type="ChEBI" id="CHEBI:90616"/>
        <dbReference type="EC" id="2.1.1.72"/>
    </reaction>
</comment>
<dbReference type="Pfam" id="PF12161">
    <property type="entry name" value="HsdM_N"/>
    <property type="match status" value="1"/>
</dbReference>
<dbReference type="InterPro" id="IPR029063">
    <property type="entry name" value="SAM-dependent_MTases_sf"/>
</dbReference>